<proteinExistence type="predicted"/>
<dbReference type="EMBL" id="JASCZI010181586">
    <property type="protein sequence ID" value="MED6184721.1"/>
    <property type="molecule type" value="Genomic_DNA"/>
</dbReference>
<feature type="signal peptide" evidence="1">
    <location>
        <begin position="1"/>
        <end position="31"/>
    </location>
</feature>
<evidence type="ECO:0000313" key="3">
    <source>
        <dbReference type="Proteomes" id="UP001341840"/>
    </source>
</evidence>
<feature type="chain" id="PRO_5047299044" evidence="1">
    <location>
        <begin position="32"/>
        <end position="383"/>
    </location>
</feature>
<evidence type="ECO:0000313" key="2">
    <source>
        <dbReference type="EMBL" id="MED6184721.1"/>
    </source>
</evidence>
<comment type="caution">
    <text evidence="2">The sequence shown here is derived from an EMBL/GenBank/DDBJ whole genome shotgun (WGS) entry which is preliminary data.</text>
</comment>
<evidence type="ECO:0000256" key="1">
    <source>
        <dbReference type="SAM" id="SignalP"/>
    </source>
</evidence>
<protein>
    <submittedName>
        <fullName evidence="2">Uncharacterized protein</fullName>
    </submittedName>
</protein>
<gene>
    <name evidence="2" type="ORF">PIB30_050219</name>
</gene>
<name>A0ABU6WIK9_9FABA</name>
<dbReference type="Proteomes" id="UP001341840">
    <property type="component" value="Unassembled WGS sequence"/>
</dbReference>
<keyword evidence="3" id="KW-1185">Reference proteome</keyword>
<reference evidence="2 3" key="1">
    <citation type="journal article" date="2023" name="Plants (Basel)">
        <title>Bridging the Gap: Combining Genomics and Transcriptomics Approaches to Understand Stylosanthes scabra, an Orphan Legume from the Brazilian Caatinga.</title>
        <authorList>
            <person name="Ferreira-Neto J.R.C."/>
            <person name="da Silva M.D."/>
            <person name="Binneck E."/>
            <person name="de Melo N.F."/>
            <person name="da Silva R.H."/>
            <person name="de Melo A.L.T.M."/>
            <person name="Pandolfi V."/>
            <person name="Bustamante F.O."/>
            <person name="Brasileiro-Vidal A.C."/>
            <person name="Benko-Iseppon A.M."/>
        </authorList>
    </citation>
    <scope>NUCLEOTIDE SEQUENCE [LARGE SCALE GENOMIC DNA]</scope>
    <source>
        <tissue evidence="2">Leaves</tissue>
    </source>
</reference>
<sequence>MLPRSMMSVPWIARFQLILTIGALDSGITKGSVQKALEPMPLEQLLETAHCYACKLTMYLQVGLESSLSSKLKVEKELAAVKDKVPVVTVERDTALTSPPLQAKIDSLTEQPYIAQGERLSALEQLSQVEEDSKVQAFELQSCHATLEEERKKVEVLTHSLEEKQTALGKAEAAANHWCGEWKNLATETEEIVQKTFEILMDQVRHLNPTIDFSVITLDTRRDPKGQRIYNPKEEAKECSEPVVEVQSKQPEGPQQVEARRLFRGLQLLDRGLPSLLQLTWATFFPPIFALCSTKSPSSKSLFLIFLLYLVVRSSFVACCLILASSLISEIRSALVFLSLSLPSGLKVDTQVVLSMIFSGIIASVPYVSRKSVDPVADCFVVL</sequence>
<keyword evidence="1" id="KW-0732">Signal</keyword>
<accession>A0ABU6WIK9</accession>
<organism evidence="2 3">
    <name type="scientific">Stylosanthes scabra</name>
    <dbReference type="NCBI Taxonomy" id="79078"/>
    <lineage>
        <taxon>Eukaryota</taxon>
        <taxon>Viridiplantae</taxon>
        <taxon>Streptophyta</taxon>
        <taxon>Embryophyta</taxon>
        <taxon>Tracheophyta</taxon>
        <taxon>Spermatophyta</taxon>
        <taxon>Magnoliopsida</taxon>
        <taxon>eudicotyledons</taxon>
        <taxon>Gunneridae</taxon>
        <taxon>Pentapetalae</taxon>
        <taxon>rosids</taxon>
        <taxon>fabids</taxon>
        <taxon>Fabales</taxon>
        <taxon>Fabaceae</taxon>
        <taxon>Papilionoideae</taxon>
        <taxon>50 kb inversion clade</taxon>
        <taxon>dalbergioids sensu lato</taxon>
        <taxon>Dalbergieae</taxon>
        <taxon>Pterocarpus clade</taxon>
        <taxon>Stylosanthes</taxon>
    </lineage>
</organism>